<evidence type="ECO:0000256" key="1">
    <source>
        <dbReference type="SAM" id="MobiDB-lite"/>
    </source>
</evidence>
<feature type="region of interest" description="Disordered" evidence="1">
    <location>
        <begin position="1"/>
        <end position="73"/>
    </location>
</feature>
<protein>
    <submittedName>
        <fullName evidence="2">Uncharacterized protein</fullName>
    </submittedName>
</protein>
<name>A0A6J4URA6_9BACT</name>
<accession>A0A6J4URA6</accession>
<proteinExistence type="predicted"/>
<organism evidence="2">
    <name type="scientific">uncultured Thermomicrobiales bacterium</name>
    <dbReference type="NCBI Taxonomy" id="1645740"/>
    <lineage>
        <taxon>Bacteria</taxon>
        <taxon>Pseudomonadati</taxon>
        <taxon>Thermomicrobiota</taxon>
        <taxon>Thermomicrobia</taxon>
        <taxon>Thermomicrobiales</taxon>
        <taxon>environmental samples</taxon>
    </lineage>
</organism>
<sequence>VDDAGGDFPRRRRRLLEHAAGLHQGQGRAEADREDGDQGAHRGGVRGGAAVPGRERRDGRRGGAQAGVPDARL</sequence>
<dbReference type="EMBL" id="CADCWL010000050">
    <property type="protein sequence ID" value="CAA9555553.1"/>
    <property type="molecule type" value="Genomic_DNA"/>
</dbReference>
<feature type="non-terminal residue" evidence="2">
    <location>
        <position position="73"/>
    </location>
</feature>
<feature type="non-terminal residue" evidence="2">
    <location>
        <position position="1"/>
    </location>
</feature>
<gene>
    <name evidence="2" type="ORF">AVDCRST_MAG19-1183</name>
</gene>
<evidence type="ECO:0000313" key="2">
    <source>
        <dbReference type="EMBL" id="CAA9555553.1"/>
    </source>
</evidence>
<reference evidence="2" key="1">
    <citation type="submission" date="2020-02" db="EMBL/GenBank/DDBJ databases">
        <authorList>
            <person name="Meier V. D."/>
        </authorList>
    </citation>
    <scope>NUCLEOTIDE SEQUENCE</scope>
    <source>
        <strain evidence="2">AVDCRST_MAG19</strain>
    </source>
</reference>
<dbReference type="AlphaFoldDB" id="A0A6J4URA6"/>